<keyword evidence="1" id="KW-0732">Signal</keyword>
<evidence type="ECO:0000256" key="1">
    <source>
        <dbReference type="SAM" id="SignalP"/>
    </source>
</evidence>
<organism evidence="2 3">
    <name type="scientific">Paenibacillus glycinis</name>
    <dbReference type="NCBI Taxonomy" id="2697035"/>
    <lineage>
        <taxon>Bacteria</taxon>
        <taxon>Bacillati</taxon>
        <taxon>Bacillota</taxon>
        <taxon>Bacilli</taxon>
        <taxon>Bacillales</taxon>
        <taxon>Paenibacillaceae</taxon>
        <taxon>Paenibacillus</taxon>
    </lineage>
</organism>
<dbReference type="EMBL" id="JAAAMV010000020">
    <property type="protein sequence ID" value="NBD26287.1"/>
    <property type="molecule type" value="Genomic_DNA"/>
</dbReference>
<dbReference type="SUPFAM" id="SSF82171">
    <property type="entry name" value="DPP6 N-terminal domain-like"/>
    <property type="match status" value="1"/>
</dbReference>
<protein>
    <recommendedName>
        <fullName evidence="4">WD40 repeat domain-containing protein</fullName>
    </recommendedName>
</protein>
<keyword evidence="3" id="KW-1185">Reference proteome</keyword>
<evidence type="ECO:0008006" key="4">
    <source>
        <dbReference type="Google" id="ProtNLM"/>
    </source>
</evidence>
<dbReference type="Proteomes" id="UP000665561">
    <property type="component" value="Unassembled WGS sequence"/>
</dbReference>
<name>A0ABW9XUD5_9BACL</name>
<feature type="chain" id="PRO_5047150242" description="WD40 repeat domain-containing protein" evidence="1">
    <location>
        <begin position="27"/>
        <end position="379"/>
    </location>
</feature>
<comment type="caution">
    <text evidence="2">The sequence shown here is derived from an EMBL/GenBank/DDBJ whole genome shotgun (WGS) entry which is preliminary data.</text>
</comment>
<dbReference type="RefSeq" id="WP_161745094.1">
    <property type="nucleotide sequence ID" value="NZ_JAAAMV010000020.1"/>
</dbReference>
<proteinExistence type="predicted"/>
<gene>
    <name evidence="2" type="ORF">GT019_20640</name>
</gene>
<sequence length="379" mass="40975">MTNIRRMAFLPAALAALLVLMSGCTGSPRSETIVIPGTADDRMSGANGQPFQVKTIYRLPAPNGQLLGWTGPEAVLGLSRGSAPSLDTSLQLERLSAPYDKAEQLRSVDINTDIFELSPDGRSISGIGKDRSGNFLEDISVADGTSKSAAAPDGMSWKLYSRSLKWSGNSRYVSFLVAGSARGQTNIAAYDTQAGTVKTYPLAGTLRSSGYAQSVVLSDDAGGALIQTEDTVMLAKREGSGYRVQYDHPSGAEQAVWVTNDQFAFLGGDGTLFEYDRRNGELSVLLEKVGSFRISSDRKVIAYTQNEKDTIYAGKLQGNNVLYRNVVYQGIVPLQMHWSPGNDALLIEGWKQYARSEEQSMPSSAAPEAANQPFIIEFR</sequence>
<dbReference type="PROSITE" id="PS51257">
    <property type="entry name" value="PROKAR_LIPOPROTEIN"/>
    <property type="match status" value="1"/>
</dbReference>
<evidence type="ECO:0000313" key="2">
    <source>
        <dbReference type="EMBL" id="NBD26287.1"/>
    </source>
</evidence>
<accession>A0ABW9XUD5</accession>
<feature type="signal peptide" evidence="1">
    <location>
        <begin position="1"/>
        <end position="26"/>
    </location>
</feature>
<reference evidence="2 3" key="1">
    <citation type="submission" date="2020-01" db="EMBL/GenBank/DDBJ databases">
        <title>Paenibacillus soybeanensis sp. nov. isolated from the nodules of soybean (Glycine max(L.) Merr).</title>
        <authorList>
            <person name="Wang H."/>
        </authorList>
    </citation>
    <scope>NUCLEOTIDE SEQUENCE [LARGE SCALE GENOMIC DNA]</scope>
    <source>
        <strain evidence="2 3">T1</strain>
    </source>
</reference>
<evidence type="ECO:0000313" key="3">
    <source>
        <dbReference type="Proteomes" id="UP000665561"/>
    </source>
</evidence>